<evidence type="ECO:0008006" key="3">
    <source>
        <dbReference type="Google" id="ProtNLM"/>
    </source>
</evidence>
<organism evidence="1 2">
    <name type="scientific">Chryseobacterium indologenes</name>
    <name type="common">Flavobacterium indologenes</name>
    <dbReference type="NCBI Taxonomy" id="253"/>
    <lineage>
        <taxon>Bacteria</taxon>
        <taxon>Pseudomonadati</taxon>
        <taxon>Bacteroidota</taxon>
        <taxon>Flavobacteriia</taxon>
        <taxon>Flavobacteriales</taxon>
        <taxon>Weeksellaceae</taxon>
        <taxon>Chryseobacterium group</taxon>
        <taxon>Chryseobacterium</taxon>
    </lineage>
</organism>
<dbReference type="SUPFAM" id="SSF53474">
    <property type="entry name" value="alpha/beta-Hydrolases"/>
    <property type="match status" value="1"/>
</dbReference>
<dbReference type="Proteomes" id="UP000037953">
    <property type="component" value="Unassembled WGS sequence"/>
</dbReference>
<dbReference type="Gene3D" id="3.40.50.1820">
    <property type="entry name" value="alpha/beta hydrolase"/>
    <property type="match status" value="1"/>
</dbReference>
<sequence>MISFSCQPHPKTEAAPEEKNYVFFLHNKFLENNPSGTISPEYNTKAEYNEILASFRKDGFIVISEKRKPKTDAVMYARKVTAQIDSLTAMGVKPGHITVVGTSKGGYIAQFVSTYAKNPDLNFVLIGCYQDSDIKEIPDINFCGNILTIYEKTDIFGVSAIKRKELSTLPVPRFKEIELNNGLKHGFLYPASDEWILPAKKWATRNYNLK</sequence>
<protein>
    <recommendedName>
        <fullName evidence="3">Alpha/beta hydrolase</fullName>
    </recommendedName>
</protein>
<dbReference type="InterPro" id="IPR029058">
    <property type="entry name" value="AB_hydrolase_fold"/>
</dbReference>
<name>A0A0N0ZWY2_CHRID</name>
<gene>
    <name evidence="1" type="ORF">AOB46_00265</name>
</gene>
<dbReference type="PATRIC" id="fig|253.9.peg.58"/>
<reference evidence="1 2" key="1">
    <citation type="journal article" date="2015" name="Genom Data">
        <title>Draft genome sequence of a multidrug-resistant Chryseobacterium indologenes isolate from Malaysia.</title>
        <authorList>
            <person name="Yu C.Y."/>
            <person name="Ang G.Y."/>
            <person name="Cheng H.J."/>
            <person name="Cheong Y.M."/>
            <person name="Yin W.F."/>
            <person name="Chan K.G."/>
        </authorList>
    </citation>
    <scope>NUCLEOTIDE SEQUENCE [LARGE SCALE GENOMIC DNA]</scope>
    <source>
        <strain evidence="1 2">CI_885</strain>
    </source>
</reference>
<reference evidence="2" key="2">
    <citation type="submission" date="2015-09" db="EMBL/GenBank/DDBJ databases">
        <title>Draft genome sequence of a multidrug-resistant Chryseobacterium indologenes isolate from Malaysia.</title>
        <authorList>
            <person name="Yu C.Y."/>
            <person name="Ang G.Y."/>
            <person name="Chan K.-G."/>
        </authorList>
    </citation>
    <scope>NUCLEOTIDE SEQUENCE [LARGE SCALE GENOMIC DNA]</scope>
    <source>
        <strain evidence="2">CI_885</strain>
    </source>
</reference>
<accession>A0A0N0ZWY2</accession>
<evidence type="ECO:0000313" key="1">
    <source>
        <dbReference type="EMBL" id="KPE53180.1"/>
    </source>
</evidence>
<comment type="caution">
    <text evidence="1">The sequence shown here is derived from an EMBL/GenBank/DDBJ whole genome shotgun (WGS) entry which is preliminary data.</text>
</comment>
<evidence type="ECO:0000313" key="2">
    <source>
        <dbReference type="Proteomes" id="UP000037953"/>
    </source>
</evidence>
<dbReference type="AlphaFoldDB" id="A0A0N0ZWY2"/>
<dbReference type="EMBL" id="LJOD01000001">
    <property type="protein sequence ID" value="KPE53180.1"/>
    <property type="molecule type" value="Genomic_DNA"/>
</dbReference>
<proteinExistence type="predicted"/>